<evidence type="ECO:0000313" key="3">
    <source>
        <dbReference type="EMBL" id="KAK8844010.1"/>
    </source>
</evidence>
<accession>A0AAW0YGJ1</accession>
<evidence type="ECO:0000313" key="4">
    <source>
        <dbReference type="Proteomes" id="UP001388673"/>
    </source>
</evidence>
<reference evidence="3 4" key="1">
    <citation type="journal article" date="2024" name="bioRxiv">
        <title>Comparative genomics of Cryptococcus and Kwoniella reveals pathogenesis evolution and contrasting karyotype dynamics via intercentromeric recombination or chromosome fusion.</title>
        <authorList>
            <person name="Coelho M.A."/>
            <person name="David-Palma M."/>
            <person name="Shea T."/>
            <person name="Bowers K."/>
            <person name="McGinley-Smith S."/>
            <person name="Mohammad A.W."/>
            <person name="Gnirke A."/>
            <person name="Yurkov A.M."/>
            <person name="Nowrousian M."/>
            <person name="Sun S."/>
            <person name="Cuomo C.A."/>
            <person name="Heitman J."/>
        </authorList>
    </citation>
    <scope>NUCLEOTIDE SEQUENCE [LARGE SCALE GENOMIC DNA]</scope>
    <source>
        <strain evidence="3 4">CBS 13917</strain>
    </source>
</reference>
<dbReference type="GeneID" id="92184061"/>
<feature type="region of interest" description="Disordered" evidence="1">
    <location>
        <begin position="191"/>
        <end position="268"/>
    </location>
</feature>
<keyword evidence="4" id="KW-1185">Reference proteome</keyword>
<feature type="chain" id="PRO_5043721347" description="WSC domain-containing protein" evidence="2">
    <location>
        <begin position="24"/>
        <end position="288"/>
    </location>
</feature>
<protein>
    <recommendedName>
        <fullName evidence="5">WSC domain-containing protein</fullName>
    </recommendedName>
</protein>
<feature type="compositionally biased region" description="Basic and acidic residues" evidence="1">
    <location>
        <begin position="243"/>
        <end position="252"/>
    </location>
</feature>
<proteinExistence type="predicted"/>
<evidence type="ECO:0000256" key="2">
    <source>
        <dbReference type="SAM" id="SignalP"/>
    </source>
</evidence>
<dbReference type="AlphaFoldDB" id="A0AAW0YGJ1"/>
<gene>
    <name evidence="3" type="ORF">IAR55_006803</name>
</gene>
<dbReference type="EMBL" id="JBCAWK010000014">
    <property type="protein sequence ID" value="KAK8844010.1"/>
    <property type="molecule type" value="Genomic_DNA"/>
</dbReference>
<feature type="signal peptide" evidence="2">
    <location>
        <begin position="1"/>
        <end position="23"/>
    </location>
</feature>
<name>A0AAW0YGJ1_9TREE</name>
<sequence>MSPLNLPTLLLTALVTIVLHSQAQTTSSEFVGCLKGDYKPTGGLKIKDLESRKSYYDCADACVASGGYSYSYFTDLGKGVHACSCSSVGPKPRDYEVQPIGSFGCRMGQTRAALTQTDHHFIVCSSGFIGSFVPVGTYQSPQDCFRACENEEGALFLPTHSGYKCRCGGVTSVKSVAACGAPDAEFSYVNKPTKKKKTSSGKGKGSVAAAAHVAGGGSGGRGSMGSSRKKLGKGKGGSTKNRLSQEKEKENAQEPLSLEGKKKYDNPCDDPDSILGYCGFGEEDIPVF</sequence>
<keyword evidence="2" id="KW-0732">Signal</keyword>
<organism evidence="3 4">
    <name type="scientific">Kwoniella newhampshirensis</name>
    <dbReference type="NCBI Taxonomy" id="1651941"/>
    <lineage>
        <taxon>Eukaryota</taxon>
        <taxon>Fungi</taxon>
        <taxon>Dikarya</taxon>
        <taxon>Basidiomycota</taxon>
        <taxon>Agaricomycotina</taxon>
        <taxon>Tremellomycetes</taxon>
        <taxon>Tremellales</taxon>
        <taxon>Cryptococcaceae</taxon>
        <taxon>Kwoniella</taxon>
    </lineage>
</organism>
<comment type="caution">
    <text evidence="3">The sequence shown here is derived from an EMBL/GenBank/DDBJ whole genome shotgun (WGS) entry which is preliminary data.</text>
</comment>
<evidence type="ECO:0008006" key="5">
    <source>
        <dbReference type="Google" id="ProtNLM"/>
    </source>
</evidence>
<evidence type="ECO:0000256" key="1">
    <source>
        <dbReference type="SAM" id="MobiDB-lite"/>
    </source>
</evidence>
<dbReference type="Proteomes" id="UP001388673">
    <property type="component" value="Unassembled WGS sequence"/>
</dbReference>
<feature type="compositionally biased region" description="Gly residues" evidence="1">
    <location>
        <begin position="214"/>
        <end position="223"/>
    </location>
</feature>
<dbReference type="RefSeq" id="XP_066799574.1">
    <property type="nucleotide sequence ID" value="XM_066949882.1"/>
</dbReference>
<dbReference type="KEGG" id="kne:92184061"/>